<sequence length="393" mass="43332">MATVTTTKKKKLVYKQDPDGVFRLKKVDTDEPLPHQPAPAPDSTPGLLNELLDCSYQIVPPPAEAAPAIPAVPAVPAPAEITPEPVHHAHHSHHVHPVPEPMAVPLAPQPASATDPGVSWYESGPAHDRRRKKSKLKQKPKSRPTLPPQPPLVVPRVNWMRMAADHTSAQAKQFHPPSFVLGATTAGVLYVLRAALTHYALVVFDILKFAILWGVLLVVICWWTGLIKPQDTERISDALTRMKLRMVTDAIPAVPIPRPQPERRNTLTKVTPFKFQPKNERHQSTPDLHQHAKPAQPQPKLTRIHTTGLRTSPQKTSPAKVSPRKARNGSIDTSASHKRLPPYPKEAEELPFINEVKLVSDQASEFLLEDAHAPPAVASHGAPKRLNTYSSKQ</sequence>
<keyword evidence="2" id="KW-0472">Membrane</keyword>
<protein>
    <submittedName>
        <fullName evidence="3">Uncharacterized protein</fullName>
    </submittedName>
</protein>
<dbReference type="RefSeq" id="XP_020061906.1">
    <property type="nucleotide sequence ID" value="XM_020208498.1"/>
</dbReference>
<keyword evidence="4" id="KW-1185">Reference proteome</keyword>
<feature type="compositionally biased region" description="Basic residues" evidence="1">
    <location>
        <begin position="128"/>
        <end position="142"/>
    </location>
</feature>
<feature type="region of interest" description="Disordered" evidence="1">
    <location>
        <begin position="104"/>
        <end position="152"/>
    </location>
</feature>
<reference evidence="4" key="1">
    <citation type="submission" date="2016-05" db="EMBL/GenBank/DDBJ databases">
        <title>Comparative genomics of biotechnologically important yeasts.</title>
        <authorList>
            <consortium name="DOE Joint Genome Institute"/>
            <person name="Riley R."/>
            <person name="Haridas S."/>
            <person name="Wolfe K.H."/>
            <person name="Lopes M.R."/>
            <person name="Hittinger C.T."/>
            <person name="Goker M."/>
            <person name="Salamov A."/>
            <person name="Wisecaver J."/>
            <person name="Long T.M."/>
            <person name="Aerts A.L."/>
            <person name="Barry K."/>
            <person name="Choi C."/>
            <person name="Clum A."/>
            <person name="Coughlan A.Y."/>
            <person name="Deshpande S."/>
            <person name="Douglass A.P."/>
            <person name="Hanson S.J."/>
            <person name="Klenk H.-P."/>
            <person name="Labutti K."/>
            <person name="Lapidus A."/>
            <person name="Lindquist E."/>
            <person name="Lipzen A."/>
            <person name="Meier-Kolthoff J.P."/>
            <person name="Ohm R.A."/>
            <person name="Otillar R.P."/>
            <person name="Pangilinan J."/>
            <person name="Peng Y."/>
            <person name="Rokas A."/>
            <person name="Rosa C.A."/>
            <person name="Scheuner C."/>
            <person name="Sibirny A.A."/>
            <person name="Slot J.C."/>
            <person name="Stielow J.B."/>
            <person name="Sun H."/>
            <person name="Kurtzman C.P."/>
            <person name="Blackwell M."/>
            <person name="Grigoriev I.V."/>
            <person name="Jeffries T.W."/>
        </authorList>
    </citation>
    <scope>NUCLEOTIDE SEQUENCE [LARGE SCALE GENOMIC DNA]</scope>
    <source>
        <strain evidence="4">NRRL Y-17324</strain>
    </source>
</reference>
<gene>
    <name evidence="3" type="ORF">CANTADRAFT_331558</name>
</gene>
<proteinExistence type="predicted"/>
<dbReference type="GeneID" id="30982635"/>
<organism evidence="3 4">
    <name type="scientific">Suhomyces tanzawaensis NRRL Y-17324</name>
    <dbReference type="NCBI Taxonomy" id="984487"/>
    <lineage>
        <taxon>Eukaryota</taxon>
        <taxon>Fungi</taxon>
        <taxon>Dikarya</taxon>
        <taxon>Ascomycota</taxon>
        <taxon>Saccharomycotina</taxon>
        <taxon>Pichiomycetes</taxon>
        <taxon>Debaryomycetaceae</taxon>
        <taxon>Suhomyces</taxon>
    </lineage>
</organism>
<dbReference type="AlphaFoldDB" id="A0A1E4SB91"/>
<evidence type="ECO:0000313" key="3">
    <source>
        <dbReference type="EMBL" id="ODV76784.1"/>
    </source>
</evidence>
<dbReference type="STRING" id="984487.A0A1E4SB91"/>
<feature type="region of interest" description="Disordered" evidence="1">
    <location>
        <begin position="371"/>
        <end position="393"/>
    </location>
</feature>
<feature type="compositionally biased region" description="Basic and acidic residues" evidence="1">
    <location>
        <begin position="277"/>
        <end position="290"/>
    </location>
</feature>
<evidence type="ECO:0000256" key="1">
    <source>
        <dbReference type="SAM" id="MobiDB-lite"/>
    </source>
</evidence>
<evidence type="ECO:0000256" key="2">
    <source>
        <dbReference type="SAM" id="Phobius"/>
    </source>
</evidence>
<feature type="transmembrane region" description="Helical" evidence="2">
    <location>
        <begin position="206"/>
        <end position="226"/>
    </location>
</feature>
<feature type="transmembrane region" description="Helical" evidence="2">
    <location>
        <begin position="179"/>
        <end position="200"/>
    </location>
</feature>
<accession>A0A1E4SB91</accession>
<feature type="compositionally biased region" description="Polar residues" evidence="1">
    <location>
        <begin position="304"/>
        <end position="319"/>
    </location>
</feature>
<dbReference type="EMBL" id="KV453917">
    <property type="protein sequence ID" value="ODV76784.1"/>
    <property type="molecule type" value="Genomic_DNA"/>
</dbReference>
<feature type="region of interest" description="Disordered" evidence="1">
    <location>
        <begin position="276"/>
        <end position="342"/>
    </location>
</feature>
<dbReference type="OrthoDB" id="4022827at2759"/>
<keyword evidence="2" id="KW-1133">Transmembrane helix</keyword>
<keyword evidence="2" id="KW-0812">Transmembrane</keyword>
<evidence type="ECO:0000313" key="4">
    <source>
        <dbReference type="Proteomes" id="UP000094285"/>
    </source>
</evidence>
<feature type="region of interest" description="Disordered" evidence="1">
    <location>
        <begin position="26"/>
        <end position="48"/>
    </location>
</feature>
<name>A0A1E4SB91_9ASCO</name>
<dbReference type="Proteomes" id="UP000094285">
    <property type="component" value="Unassembled WGS sequence"/>
</dbReference>